<evidence type="ECO:0000256" key="1">
    <source>
        <dbReference type="SAM" id="MobiDB-lite"/>
    </source>
</evidence>
<protein>
    <submittedName>
        <fullName evidence="2">Uncharacterized protein</fullName>
    </submittedName>
</protein>
<dbReference type="AlphaFoldDB" id="A0AA38LCJ9"/>
<dbReference type="EMBL" id="JAHRHJ020000005">
    <property type="protein sequence ID" value="KAH9316730.1"/>
    <property type="molecule type" value="Genomic_DNA"/>
</dbReference>
<feature type="non-terminal residue" evidence="2">
    <location>
        <position position="1"/>
    </location>
</feature>
<sequence length="331" mass="36749">NIKITYHHRADTEDYWADCDDDFEARRRHYGRFSVQLIQELGLYQVPEGLQDDNSDLYSYEYDNVVKHTPLEDLDWFKNENDDLAEILAPVLVRTKIWFDRKVCEHRRHSGESSSKDASTLRKEASPSRLEAPVQTPSASSTQGPAISTPSSSTQVYQKKFKEVKKEPVEKDSQRKHAKFPSGPENIIVLSESEESEVLAPTSAPEAPMDKDKEVQSTELPSTIDSFAPVVSSAPLMSQLETTAIQTLGAMSSLSLGPLATPVSSSSSFVWVQPLVDSRKRKSSSRSSGPNFDVVAALLGTTPSRAKKARITSRIVSDAQGQQFMEIAKPM</sequence>
<evidence type="ECO:0000313" key="2">
    <source>
        <dbReference type="EMBL" id="KAH9316730.1"/>
    </source>
</evidence>
<evidence type="ECO:0000313" key="3">
    <source>
        <dbReference type="Proteomes" id="UP000824469"/>
    </source>
</evidence>
<feature type="compositionally biased region" description="Polar residues" evidence="1">
    <location>
        <begin position="135"/>
        <end position="157"/>
    </location>
</feature>
<reference evidence="2 3" key="1">
    <citation type="journal article" date="2021" name="Nat. Plants">
        <title>The Taxus genome provides insights into paclitaxel biosynthesis.</title>
        <authorList>
            <person name="Xiong X."/>
            <person name="Gou J."/>
            <person name="Liao Q."/>
            <person name="Li Y."/>
            <person name="Zhou Q."/>
            <person name="Bi G."/>
            <person name="Li C."/>
            <person name="Du R."/>
            <person name="Wang X."/>
            <person name="Sun T."/>
            <person name="Guo L."/>
            <person name="Liang H."/>
            <person name="Lu P."/>
            <person name="Wu Y."/>
            <person name="Zhang Z."/>
            <person name="Ro D.K."/>
            <person name="Shang Y."/>
            <person name="Huang S."/>
            <person name="Yan J."/>
        </authorList>
    </citation>
    <scope>NUCLEOTIDE SEQUENCE [LARGE SCALE GENOMIC DNA]</scope>
    <source>
        <strain evidence="2">Ta-2019</strain>
    </source>
</reference>
<dbReference type="Proteomes" id="UP000824469">
    <property type="component" value="Unassembled WGS sequence"/>
</dbReference>
<feature type="region of interest" description="Disordered" evidence="1">
    <location>
        <begin position="109"/>
        <end position="218"/>
    </location>
</feature>
<comment type="caution">
    <text evidence="2">The sequence shown here is derived from an EMBL/GenBank/DDBJ whole genome shotgun (WGS) entry which is preliminary data.</text>
</comment>
<name>A0AA38LCJ9_TAXCH</name>
<feature type="compositionally biased region" description="Basic and acidic residues" evidence="1">
    <location>
        <begin position="110"/>
        <end position="126"/>
    </location>
</feature>
<accession>A0AA38LCJ9</accession>
<keyword evidence="3" id="KW-1185">Reference proteome</keyword>
<feature type="non-terminal residue" evidence="2">
    <location>
        <position position="331"/>
    </location>
</feature>
<proteinExistence type="predicted"/>
<feature type="compositionally biased region" description="Basic and acidic residues" evidence="1">
    <location>
        <begin position="160"/>
        <end position="175"/>
    </location>
</feature>
<gene>
    <name evidence="2" type="ORF">KI387_025357</name>
</gene>
<organism evidence="2 3">
    <name type="scientific">Taxus chinensis</name>
    <name type="common">Chinese yew</name>
    <name type="synonym">Taxus wallichiana var. chinensis</name>
    <dbReference type="NCBI Taxonomy" id="29808"/>
    <lineage>
        <taxon>Eukaryota</taxon>
        <taxon>Viridiplantae</taxon>
        <taxon>Streptophyta</taxon>
        <taxon>Embryophyta</taxon>
        <taxon>Tracheophyta</taxon>
        <taxon>Spermatophyta</taxon>
        <taxon>Pinopsida</taxon>
        <taxon>Pinidae</taxon>
        <taxon>Conifers II</taxon>
        <taxon>Cupressales</taxon>
        <taxon>Taxaceae</taxon>
        <taxon>Taxus</taxon>
    </lineage>
</organism>